<dbReference type="PANTHER" id="PTHR41693:SF2">
    <property type="entry name" value="BIOGENESIS OF LYSOSOME-RELATED ORGANELLES COMPLEX 1 SUBUNIT 2"/>
    <property type="match status" value="1"/>
</dbReference>
<protein>
    <submittedName>
        <fullName evidence="2">Uncharacterized protein</fullName>
    </submittedName>
</protein>
<reference evidence="2" key="2">
    <citation type="submission" date="2025-08" db="UniProtKB">
        <authorList>
            <consortium name="Ensembl"/>
        </authorList>
    </citation>
    <scope>IDENTIFICATION</scope>
</reference>
<organism evidence="2 3">
    <name type="scientific">Maylandia zebra</name>
    <name type="common">zebra mbuna</name>
    <dbReference type="NCBI Taxonomy" id="106582"/>
    <lineage>
        <taxon>Eukaryota</taxon>
        <taxon>Metazoa</taxon>
        <taxon>Chordata</taxon>
        <taxon>Craniata</taxon>
        <taxon>Vertebrata</taxon>
        <taxon>Euteleostomi</taxon>
        <taxon>Actinopterygii</taxon>
        <taxon>Neopterygii</taxon>
        <taxon>Teleostei</taxon>
        <taxon>Neoteleostei</taxon>
        <taxon>Acanthomorphata</taxon>
        <taxon>Ovalentaria</taxon>
        <taxon>Cichlomorphae</taxon>
        <taxon>Cichliformes</taxon>
        <taxon>Cichlidae</taxon>
        <taxon>African cichlids</taxon>
        <taxon>Pseudocrenilabrinae</taxon>
        <taxon>Haplochromini</taxon>
        <taxon>Maylandia</taxon>
        <taxon>Maylandia zebra complex</taxon>
    </lineage>
</organism>
<reference evidence="2 3" key="1">
    <citation type="journal article" date="2014" name="Nature">
        <title>The genomic substrate for adaptive radiation in African cichlid fish.</title>
        <authorList>
            <person name="Brawand D."/>
            <person name="Wagner C.E."/>
            <person name="Li Y.I."/>
            <person name="Malinsky M."/>
            <person name="Keller I."/>
            <person name="Fan S."/>
            <person name="Simakov O."/>
            <person name="Ng A.Y."/>
            <person name="Lim Z.W."/>
            <person name="Bezault E."/>
            <person name="Turner-Maier J."/>
            <person name="Johnson J."/>
            <person name="Alcazar R."/>
            <person name="Noh H.J."/>
            <person name="Russell P."/>
            <person name="Aken B."/>
            <person name="Alfoldi J."/>
            <person name="Amemiya C."/>
            <person name="Azzouzi N."/>
            <person name="Baroiller J.F."/>
            <person name="Barloy-Hubler F."/>
            <person name="Berlin A."/>
            <person name="Bloomquist R."/>
            <person name="Carleton K.L."/>
            <person name="Conte M.A."/>
            <person name="D'Cotta H."/>
            <person name="Eshel O."/>
            <person name="Gaffney L."/>
            <person name="Galibert F."/>
            <person name="Gante H.F."/>
            <person name="Gnerre S."/>
            <person name="Greuter L."/>
            <person name="Guyon R."/>
            <person name="Haddad N.S."/>
            <person name="Haerty W."/>
            <person name="Harris R.M."/>
            <person name="Hofmann H.A."/>
            <person name="Hourlier T."/>
            <person name="Hulata G."/>
            <person name="Jaffe D.B."/>
            <person name="Lara M."/>
            <person name="Lee A.P."/>
            <person name="MacCallum I."/>
            <person name="Mwaiko S."/>
            <person name="Nikaido M."/>
            <person name="Nishihara H."/>
            <person name="Ozouf-Costaz C."/>
            <person name="Penman D.J."/>
            <person name="Przybylski D."/>
            <person name="Rakotomanga M."/>
            <person name="Renn S.C.P."/>
            <person name="Ribeiro F.J."/>
            <person name="Ron M."/>
            <person name="Salzburger W."/>
            <person name="Sanchez-Pulido L."/>
            <person name="Santos M.E."/>
            <person name="Searle S."/>
            <person name="Sharpe T."/>
            <person name="Swofford R."/>
            <person name="Tan F.J."/>
            <person name="Williams L."/>
            <person name="Young S."/>
            <person name="Yin S."/>
            <person name="Okada N."/>
            <person name="Kocher T.D."/>
            <person name="Miska E.A."/>
            <person name="Lander E.S."/>
            <person name="Venkatesh B."/>
            <person name="Fernald R.D."/>
            <person name="Meyer A."/>
            <person name="Ponting C.P."/>
            <person name="Streelman J.T."/>
            <person name="Lindblad-Toh K."/>
            <person name="Seehausen O."/>
            <person name="Di Palma F."/>
        </authorList>
    </citation>
    <scope>NUCLEOTIDE SEQUENCE</scope>
</reference>
<keyword evidence="1" id="KW-0732">Signal</keyword>
<dbReference type="Ensembl" id="ENSMZET00005026132.1">
    <property type="protein sequence ID" value="ENSMZEP00005025310.1"/>
    <property type="gene ID" value="ENSMZEG00005018895.1"/>
</dbReference>
<sequence length="195" mass="22384">MRTTRMKLALIMLCMISACGAQKSKQETSLQTSAKTCSNLTQVLDNWKFAILTQVKTCELYQIQPLSDALGDLYRQFNTLKDELGKFTTKLDRMEAFVDELKDGRYALPQRPVHRLQPSFGLRSPLRAQMRGPERRIITSPTLKGQGGEDRRDLKHVGFLFGINADLLKINVYIFFRRRGLFYTISLMSMVKKAK</sequence>
<dbReference type="PROSITE" id="PS51257">
    <property type="entry name" value="PROKAR_LIPOPROTEIN"/>
    <property type="match status" value="1"/>
</dbReference>
<evidence type="ECO:0000313" key="3">
    <source>
        <dbReference type="Proteomes" id="UP000265160"/>
    </source>
</evidence>
<name>A0A3P9CSH8_9CICH</name>
<dbReference type="Proteomes" id="UP000265160">
    <property type="component" value="LG13"/>
</dbReference>
<reference evidence="2" key="3">
    <citation type="submission" date="2025-09" db="UniProtKB">
        <authorList>
            <consortium name="Ensembl"/>
        </authorList>
    </citation>
    <scope>IDENTIFICATION</scope>
</reference>
<feature type="chain" id="PRO_5018187587" evidence="1">
    <location>
        <begin position="22"/>
        <end position="195"/>
    </location>
</feature>
<keyword evidence="3" id="KW-1185">Reference proteome</keyword>
<dbReference type="GeneTree" id="ENSGT00940000178574"/>
<accession>A0A3P9CSH8</accession>
<dbReference type="PANTHER" id="PTHR41693">
    <property type="entry name" value="HEME-BINDING PROTEIN 1"/>
    <property type="match status" value="1"/>
</dbReference>
<proteinExistence type="predicted"/>
<evidence type="ECO:0000313" key="2">
    <source>
        <dbReference type="Ensembl" id="ENSMZEP00005025310.1"/>
    </source>
</evidence>
<evidence type="ECO:0000256" key="1">
    <source>
        <dbReference type="SAM" id="SignalP"/>
    </source>
</evidence>
<dbReference type="AlphaFoldDB" id="A0A3P9CSH8"/>
<feature type="signal peptide" evidence="1">
    <location>
        <begin position="1"/>
        <end position="21"/>
    </location>
</feature>